<gene>
    <name evidence="6" type="ORF">WJT86_00435</name>
</gene>
<keyword evidence="3 4" id="KW-0443">Lipid metabolism</keyword>
<evidence type="ECO:0000256" key="4">
    <source>
        <dbReference type="PROSITE-ProRule" id="PRU01161"/>
    </source>
</evidence>
<dbReference type="SUPFAM" id="SSF52151">
    <property type="entry name" value="FabD/lysophospholipase-like"/>
    <property type="match status" value="1"/>
</dbReference>
<comment type="caution">
    <text evidence="6">The sequence shown here is derived from an EMBL/GenBank/DDBJ whole genome shotgun (WGS) entry which is preliminary data.</text>
</comment>
<name>A0ABV0BFP2_9HYPH</name>
<evidence type="ECO:0000256" key="3">
    <source>
        <dbReference type="ARBA" id="ARBA00023098"/>
    </source>
</evidence>
<dbReference type="InterPro" id="IPR016035">
    <property type="entry name" value="Acyl_Trfase/lysoPLipase"/>
</dbReference>
<dbReference type="InterPro" id="IPR002641">
    <property type="entry name" value="PNPLA_dom"/>
</dbReference>
<dbReference type="PANTHER" id="PTHR14226:SF29">
    <property type="entry name" value="NEUROPATHY TARGET ESTERASE SWS"/>
    <property type="match status" value="1"/>
</dbReference>
<feature type="active site" description="Proton acceptor" evidence="4">
    <location>
        <position position="170"/>
    </location>
</feature>
<dbReference type="Proteomes" id="UP001418637">
    <property type="component" value="Unassembled WGS sequence"/>
</dbReference>
<accession>A0ABV0BFP2</accession>
<feature type="short sequence motif" description="GXSXG" evidence="4">
    <location>
        <begin position="45"/>
        <end position="49"/>
    </location>
</feature>
<keyword evidence="7" id="KW-1185">Reference proteome</keyword>
<feature type="domain" description="PNPLA" evidence="5">
    <location>
        <begin position="14"/>
        <end position="183"/>
    </location>
</feature>
<evidence type="ECO:0000256" key="2">
    <source>
        <dbReference type="ARBA" id="ARBA00022963"/>
    </source>
</evidence>
<dbReference type="PANTHER" id="PTHR14226">
    <property type="entry name" value="NEUROPATHY TARGET ESTERASE/SWISS CHEESE D.MELANOGASTER"/>
    <property type="match status" value="1"/>
</dbReference>
<dbReference type="InterPro" id="IPR050301">
    <property type="entry name" value="NTE"/>
</dbReference>
<evidence type="ECO:0000313" key="6">
    <source>
        <dbReference type="EMBL" id="MEN3929522.1"/>
    </source>
</evidence>
<dbReference type="PROSITE" id="PS51635">
    <property type="entry name" value="PNPLA"/>
    <property type="match status" value="1"/>
</dbReference>
<dbReference type="Pfam" id="PF01734">
    <property type="entry name" value="Patatin"/>
    <property type="match status" value="1"/>
</dbReference>
<protein>
    <submittedName>
        <fullName evidence="6">Patatin-like phospholipase family protein</fullName>
    </submittedName>
</protein>
<evidence type="ECO:0000313" key="7">
    <source>
        <dbReference type="Proteomes" id="UP001418637"/>
    </source>
</evidence>
<dbReference type="Gene3D" id="3.40.1090.10">
    <property type="entry name" value="Cytosolic phospholipase A2 catalytic domain"/>
    <property type="match status" value="2"/>
</dbReference>
<dbReference type="RefSeq" id="WP_346335521.1">
    <property type="nucleotide sequence ID" value="NZ_JBBYXI010000001.1"/>
</dbReference>
<proteinExistence type="predicted"/>
<evidence type="ECO:0000259" key="5">
    <source>
        <dbReference type="PROSITE" id="PS51635"/>
    </source>
</evidence>
<feature type="short sequence motif" description="DGA/G" evidence="4">
    <location>
        <begin position="170"/>
        <end position="172"/>
    </location>
</feature>
<reference evidence="6 7" key="1">
    <citation type="submission" date="2024-04" db="EMBL/GenBank/DDBJ databases">
        <title>A novel species isolated from cricket.</title>
        <authorList>
            <person name="Wang H.-C."/>
        </authorList>
    </citation>
    <scope>NUCLEOTIDE SEQUENCE [LARGE SCALE GENOMIC DNA]</scope>
    <source>
        <strain evidence="6 7">WL0021</strain>
    </source>
</reference>
<keyword evidence="2 4" id="KW-0442">Lipid degradation</keyword>
<sequence length="285" mass="30871">MESQVKKSTDTFHLVLGAGGARGLAHIPVLETLDELGLRPANIVGASIGSVIGACYAGGMSGKDIRQFILELASKKTTVATAVISVRLGRFKNGNPLLLDGEKLLSRFWPTTVPRQFEELDIPLHAVATDFHARDQLVFTKGELLPAIAASIAIPGAFKPVHYQERILIDGGTINPLPFDIIGSEKDFTIAVDVTGGPHAEVSQSPNGFAIMFGSLQLLQGAIITEKLKSRKPDILLKPDVDHFRMLDFFAAQKVLTASEAIKDTLKRQIELSLKEKPQRINSMA</sequence>
<evidence type="ECO:0000256" key="1">
    <source>
        <dbReference type="ARBA" id="ARBA00022801"/>
    </source>
</evidence>
<dbReference type="EMBL" id="JBBYXI010000001">
    <property type="protein sequence ID" value="MEN3929522.1"/>
    <property type="molecule type" value="Genomic_DNA"/>
</dbReference>
<keyword evidence="1 4" id="KW-0378">Hydrolase</keyword>
<feature type="active site" description="Nucleophile" evidence="4">
    <location>
        <position position="47"/>
    </location>
</feature>
<comment type="caution">
    <text evidence="4">Lacks conserved residue(s) required for the propagation of feature annotation.</text>
</comment>
<organism evidence="6 7">
    <name type="scientific">Hohaiivirga grylli</name>
    <dbReference type="NCBI Taxonomy" id="3133970"/>
    <lineage>
        <taxon>Bacteria</taxon>
        <taxon>Pseudomonadati</taxon>
        <taxon>Pseudomonadota</taxon>
        <taxon>Alphaproteobacteria</taxon>
        <taxon>Hyphomicrobiales</taxon>
        <taxon>Methylobacteriaceae</taxon>
        <taxon>Hohaiivirga</taxon>
    </lineage>
</organism>